<dbReference type="GO" id="GO:0047536">
    <property type="term" value="F:2-aminoadipate transaminase activity"/>
    <property type="evidence" value="ECO:0007669"/>
    <property type="project" value="UniProtKB-EC"/>
</dbReference>
<dbReference type="InterPro" id="IPR050859">
    <property type="entry name" value="Class-I_PLP-dep_aminotransf"/>
</dbReference>
<keyword evidence="6" id="KW-0663">Pyridoxal phosphate</keyword>
<dbReference type="RefSeq" id="WP_018574339.1">
    <property type="nucleotide sequence ID" value="NZ_CP065725.1"/>
</dbReference>
<reference evidence="8 11" key="2">
    <citation type="submission" date="2020-12" db="EMBL/GenBank/DDBJ databases">
        <title>FDA dAtabase for Regulatory Grade micrObial Sequences (FDA-ARGOS): Supporting development and validation of Infectious Disease Dx tests.</title>
        <authorList>
            <person name="Sproer C."/>
            <person name="Gronow S."/>
            <person name="Severitt S."/>
            <person name="Schroder I."/>
            <person name="Tallon L."/>
            <person name="Sadzewicz L."/>
            <person name="Zhao X."/>
            <person name="Boylan J."/>
            <person name="Ott S."/>
            <person name="Bowen H."/>
            <person name="Vavikolanu K."/>
            <person name="Mehta A."/>
            <person name="Aluvathingal J."/>
            <person name="Nadendla S."/>
            <person name="Lowell S."/>
            <person name="Myers T."/>
            <person name="Yan Y."/>
            <person name="Sichtig H."/>
        </authorList>
    </citation>
    <scope>NUCLEOTIDE SEQUENCE [LARGE SCALE GENOMIC DNA]</scope>
    <source>
        <strain evidence="8 11">FDAARGOS_872</strain>
    </source>
</reference>
<dbReference type="AlphaFoldDB" id="A0A378XCJ0"/>
<keyword evidence="4 9" id="KW-0032">Aminotransferase</keyword>
<comment type="subunit">
    <text evidence="3">Homodimer.</text>
</comment>
<comment type="similarity">
    <text evidence="2">Belongs to the class-I pyridoxal-phosphate-dependent aminotransferase family.</text>
</comment>
<evidence type="ECO:0000256" key="3">
    <source>
        <dbReference type="ARBA" id="ARBA00011738"/>
    </source>
</evidence>
<dbReference type="SUPFAM" id="SSF53383">
    <property type="entry name" value="PLP-dependent transferases"/>
    <property type="match status" value="1"/>
</dbReference>
<evidence type="ECO:0000259" key="7">
    <source>
        <dbReference type="Pfam" id="PF00155"/>
    </source>
</evidence>
<dbReference type="EC" id="2.6.1.39" evidence="9"/>
<dbReference type="Pfam" id="PF00155">
    <property type="entry name" value="Aminotran_1_2"/>
    <property type="match status" value="1"/>
</dbReference>
<comment type="cofactor">
    <cofactor evidence="1">
        <name>pyridoxal 5'-phosphate</name>
        <dbReference type="ChEBI" id="CHEBI:597326"/>
    </cofactor>
</comment>
<keyword evidence="5 9" id="KW-0808">Transferase</keyword>
<protein>
    <submittedName>
        <fullName evidence="9">2-aminoadipate transaminase</fullName>
        <ecNumber evidence="9">2.6.1.39</ecNumber>
    </submittedName>
    <submittedName>
        <fullName evidence="8">PLP-dependent aminotransferase family protein</fullName>
    </submittedName>
</protein>
<dbReference type="PANTHER" id="PTHR42790:SF19">
    <property type="entry name" value="KYNURENINE_ALPHA-AMINOADIPATE AMINOTRANSFERASE, MITOCHONDRIAL"/>
    <property type="match status" value="1"/>
</dbReference>
<name>A0A378XCJ0_9BURK</name>
<evidence type="ECO:0000313" key="9">
    <source>
        <dbReference type="EMBL" id="SUA51394.1"/>
    </source>
</evidence>
<dbReference type="OrthoDB" id="9804020at2"/>
<dbReference type="InterPro" id="IPR015421">
    <property type="entry name" value="PyrdxlP-dep_Trfase_major"/>
</dbReference>
<evidence type="ECO:0000313" key="10">
    <source>
        <dbReference type="Proteomes" id="UP000254603"/>
    </source>
</evidence>
<dbReference type="Proteomes" id="UP000594903">
    <property type="component" value="Chromosome"/>
</dbReference>
<dbReference type="EMBL" id="UGSB01000001">
    <property type="protein sequence ID" value="SUA51394.1"/>
    <property type="molecule type" value="Genomic_DNA"/>
</dbReference>
<dbReference type="STRING" id="1122619.GCA_000373745_01151"/>
<feature type="domain" description="Aminotransferase class I/classII large" evidence="7">
    <location>
        <begin position="73"/>
        <end position="397"/>
    </location>
</feature>
<dbReference type="CDD" id="cd00609">
    <property type="entry name" value="AAT_like"/>
    <property type="match status" value="1"/>
</dbReference>
<sequence length="409" mass="45437">MNDLIKTKITDFPVEDKFSQRAINLSGSVIREILKVTERPDVISFAGGLPSPKGFPNTALREAYTKVLTDNPEVALQYGPTEGYRPLREWIAEDFTKRGVPVNVDEVLIVSGSQQALDLLGKLFIDDGSKILVESPSYLGALQSFSVQNPHYATVETDDKGMIPADITADKAKDARFIYALPNFQNPTGITMTLERRQELVETCAKYGLPIIEDDPYGELRFEGEHLPSLLELGRKAGATVIRMGSFSKVLAPGLRLGFVVAPVPVINKMVQLKQATDLHTQTISQMAVYEAIKGEFFDQHLPAVRELYRKQCHFMLDALSEHFPANCKWTRPTGGMFIWASMPEHIDTASILPQVVEECKVAYVPGMPFYTDLSKAPKNNLRLSFVTVAENKIQQGISSLGNFIKNLS</sequence>
<dbReference type="EMBL" id="CP065725">
    <property type="protein sequence ID" value="QPT40523.1"/>
    <property type="molecule type" value="Genomic_DNA"/>
</dbReference>
<dbReference type="Gene3D" id="3.40.640.10">
    <property type="entry name" value="Type I PLP-dependent aspartate aminotransferase-like (Major domain)"/>
    <property type="match status" value="1"/>
</dbReference>
<evidence type="ECO:0000256" key="6">
    <source>
        <dbReference type="ARBA" id="ARBA00022898"/>
    </source>
</evidence>
<dbReference type="FunFam" id="3.40.640.10:FF:000053">
    <property type="entry name" value="Aminotransferase, class I"/>
    <property type="match status" value="1"/>
</dbReference>
<evidence type="ECO:0000256" key="5">
    <source>
        <dbReference type="ARBA" id="ARBA00022679"/>
    </source>
</evidence>
<dbReference type="Proteomes" id="UP000254603">
    <property type="component" value="Unassembled WGS sequence"/>
</dbReference>
<reference evidence="9 10" key="1">
    <citation type="submission" date="2018-06" db="EMBL/GenBank/DDBJ databases">
        <authorList>
            <consortium name="Pathogen Informatics"/>
            <person name="Doyle S."/>
        </authorList>
    </citation>
    <scope>NUCLEOTIDE SEQUENCE [LARGE SCALE GENOMIC DNA]</scope>
    <source>
        <strain evidence="9 10">NCTC11997</strain>
    </source>
</reference>
<dbReference type="GO" id="GO:0030170">
    <property type="term" value="F:pyridoxal phosphate binding"/>
    <property type="evidence" value="ECO:0007669"/>
    <property type="project" value="InterPro"/>
</dbReference>
<proteinExistence type="inferred from homology"/>
<dbReference type="InterPro" id="IPR015424">
    <property type="entry name" value="PyrdxlP-dep_Trfase"/>
</dbReference>
<evidence type="ECO:0000313" key="11">
    <source>
        <dbReference type="Proteomes" id="UP000594903"/>
    </source>
</evidence>
<evidence type="ECO:0000256" key="4">
    <source>
        <dbReference type="ARBA" id="ARBA00022576"/>
    </source>
</evidence>
<dbReference type="GO" id="GO:1901605">
    <property type="term" value="P:alpha-amino acid metabolic process"/>
    <property type="evidence" value="ECO:0007669"/>
    <property type="project" value="TreeGrafter"/>
</dbReference>
<evidence type="ECO:0000256" key="1">
    <source>
        <dbReference type="ARBA" id="ARBA00001933"/>
    </source>
</evidence>
<dbReference type="InterPro" id="IPR004839">
    <property type="entry name" value="Aminotransferase_I/II_large"/>
</dbReference>
<keyword evidence="11" id="KW-1185">Reference proteome</keyword>
<accession>A0A378XCJ0</accession>
<gene>
    <name evidence="9" type="primary">lysN</name>
    <name evidence="8" type="ORF">I6G29_02660</name>
    <name evidence="9" type="ORF">NCTC11997_00580</name>
</gene>
<evidence type="ECO:0000313" key="8">
    <source>
        <dbReference type="EMBL" id="QPT40523.1"/>
    </source>
</evidence>
<dbReference type="PANTHER" id="PTHR42790">
    <property type="entry name" value="AMINOTRANSFERASE"/>
    <property type="match status" value="1"/>
</dbReference>
<evidence type="ECO:0000256" key="2">
    <source>
        <dbReference type="ARBA" id="ARBA00007441"/>
    </source>
</evidence>
<dbReference type="InterPro" id="IPR015422">
    <property type="entry name" value="PyrdxlP-dep_Trfase_small"/>
</dbReference>
<dbReference type="Gene3D" id="3.90.1150.10">
    <property type="entry name" value="Aspartate Aminotransferase, domain 1"/>
    <property type="match status" value="1"/>
</dbReference>
<organism evidence="9 10">
    <name type="scientific">Oligella ureolytica</name>
    <dbReference type="NCBI Taxonomy" id="90244"/>
    <lineage>
        <taxon>Bacteria</taxon>
        <taxon>Pseudomonadati</taxon>
        <taxon>Pseudomonadota</taxon>
        <taxon>Betaproteobacteria</taxon>
        <taxon>Burkholderiales</taxon>
        <taxon>Alcaligenaceae</taxon>
        <taxon>Oligella</taxon>
    </lineage>
</organism>